<keyword evidence="1" id="KW-1133">Transmembrane helix</keyword>
<keyword evidence="1" id="KW-0812">Transmembrane</keyword>
<name>A0ABU9CJH6_9BURK</name>
<comment type="caution">
    <text evidence="3">The sequence shown here is derived from an EMBL/GenBank/DDBJ whole genome shotgun (WGS) entry which is preliminary data.</text>
</comment>
<organism evidence="3 4">
    <name type="scientific">Pseudaquabacterium inlustre</name>
    <dbReference type="NCBI Taxonomy" id="2984192"/>
    <lineage>
        <taxon>Bacteria</taxon>
        <taxon>Pseudomonadati</taxon>
        <taxon>Pseudomonadota</taxon>
        <taxon>Betaproteobacteria</taxon>
        <taxon>Burkholderiales</taxon>
        <taxon>Sphaerotilaceae</taxon>
        <taxon>Pseudaquabacterium</taxon>
    </lineage>
</organism>
<protein>
    <recommendedName>
        <fullName evidence="5">LPXTG cell wall anchor domain-containing protein</fullName>
    </recommendedName>
</protein>
<accession>A0ABU9CJH6</accession>
<feature type="signal peptide" evidence="2">
    <location>
        <begin position="1"/>
        <end position="27"/>
    </location>
</feature>
<keyword evidence="4" id="KW-1185">Reference proteome</keyword>
<evidence type="ECO:0000313" key="4">
    <source>
        <dbReference type="Proteomes" id="UP001365405"/>
    </source>
</evidence>
<gene>
    <name evidence="3" type="ORF">AACH10_17240</name>
</gene>
<feature type="chain" id="PRO_5045569893" description="LPXTG cell wall anchor domain-containing protein" evidence="2">
    <location>
        <begin position="28"/>
        <end position="69"/>
    </location>
</feature>
<evidence type="ECO:0000256" key="1">
    <source>
        <dbReference type="SAM" id="Phobius"/>
    </source>
</evidence>
<dbReference type="Proteomes" id="UP001365405">
    <property type="component" value="Unassembled WGS sequence"/>
</dbReference>
<reference evidence="3 4" key="1">
    <citation type="submission" date="2024-04" db="EMBL/GenBank/DDBJ databases">
        <title>Novel species of the genus Ideonella isolated from streams.</title>
        <authorList>
            <person name="Lu H."/>
        </authorList>
    </citation>
    <scope>NUCLEOTIDE SEQUENCE [LARGE SCALE GENOMIC DNA]</scope>
    <source>
        <strain evidence="3 4">DXS22W</strain>
    </source>
</reference>
<dbReference type="EMBL" id="JBBUTH010000008">
    <property type="protein sequence ID" value="MEK8052000.1"/>
    <property type="molecule type" value="Genomic_DNA"/>
</dbReference>
<keyword evidence="2" id="KW-0732">Signal</keyword>
<evidence type="ECO:0008006" key="5">
    <source>
        <dbReference type="Google" id="ProtNLM"/>
    </source>
</evidence>
<keyword evidence="1" id="KW-0472">Membrane</keyword>
<evidence type="ECO:0000313" key="3">
    <source>
        <dbReference type="EMBL" id="MEK8052000.1"/>
    </source>
</evidence>
<proteinExistence type="predicted"/>
<dbReference type="RefSeq" id="WP_341411696.1">
    <property type="nucleotide sequence ID" value="NZ_JBBUTH010000008.1"/>
</dbReference>
<sequence>MTTSLPSFLTRSVSGLAALAASGAALAHPGHGADMFHQHGEWLLALLALCAVGGVAWHLLRRRDNGRRD</sequence>
<evidence type="ECO:0000256" key="2">
    <source>
        <dbReference type="SAM" id="SignalP"/>
    </source>
</evidence>
<feature type="transmembrane region" description="Helical" evidence="1">
    <location>
        <begin position="42"/>
        <end position="60"/>
    </location>
</feature>